<comment type="caution">
    <text evidence="2">The sequence shown here is derived from an EMBL/GenBank/DDBJ whole genome shotgun (WGS) entry which is preliminary data.</text>
</comment>
<sequence length="92" mass="9821">MEKAASAKGRPPKSRLAPEVYFLPRRPLHVSLGIYGTIILAGIGAGMVVEKWISARVEEDGGFVTLGSKKEEECTKVAVSLPTTLCVSVHLA</sequence>
<protein>
    <submittedName>
        <fullName evidence="2">Uncharacterized protein</fullName>
    </submittedName>
</protein>
<dbReference type="AlphaFoldDB" id="A0A176WGU6"/>
<dbReference type="PANTHER" id="PTHR36797:SF3">
    <property type="entry name" value="OS01G0258600 PROTEIN"/>
    <property type="match status" value="1"/>
</dbReference>
<dbReference type="PANTHER" id="PTHR36797">
    <property type="entry name" value="OS01G0258600 PROTEIN"/>
    <property type="match status" value="1"/>
</dbReference>
<dbReference type="Proteomes" id="UP000077202">
    <property type="component" value="Unassembled WGS sequence"/>
</dbReference>
<keyword evidence="1" id="KW-0812">Transmembrane</keyword>
<reference evidence="2" key="1">
    <citation type="submission" date="2016-03" db="EMBL/GenBank/DDBJ databases">
        <title>Mechanisms controlling the formation of the plant cell surface in tip-growing cells are functionally conserved among land plants.</title>
        <authorList>
            <person name="Honkanen S."/>
            <person name="Jones V.A."/>
            <person name="Morieri G."/>
            <person name="Champion C."/>
            <person name="Hetherington A.J."/>
            <person name="Kelly S."/>
            <person name="Saint-Marcoux D."/>
            <person name="Proust H."/>
            <person name="Prescott H."/>
            <person name="Dolan L."/>
        </authorList>
    </citation>
    <scope>NUCLEOTIDE SEQUENCE [LARGE SCALE GENOMIC DNA]</scope>
    <source>
        <tissue evidence="2">Whole gametophyte</tissue>
    </source>
</reference>
<evidence type="ECO:0000256" key="1">
    <source>
        <dbReference type="SAM" id="Phobius"/>
    </source>
</evidence>
<name>A0A176WGU6_MARPO</name>
<keyword evidence="3" id="KW-1185">Reference proteome</keyword>
<feature type="transmembrane region" description="Helical" evidence="1">
    <location>
        <begin position="28"/>
        <end position="49"/>
    </location>
</feature>
<evidence type="ECO:0000313" key="2">
    <source>
        <dbReference type="EMBL" id="OAE32114.1"/>
    </source>
</evidence>
<proteinExistence type="predicted"/>
<keyword evidence="1" id="KW-0472">Membrane</keyword>
<keyword evidence="1" id="KW-1133">Transmembrane helix</keyword>
<organism evidence="2 3">
    <name type="scientific">Marchantia polymorpha subsp. ruderalis</name>
    <dbReference type="NCBI Taxonomy" id="1480154"/>
    <lineage>
        <taxon>Eukaryota</taxon>
        <taxon>Viridiplantae</taxon>
        <taxon>Streptophyta</taxon>
        <taxon>Embryophyta</taxon>
        <taxon>Marchantiophyta</taxon>
        <taxon>Marchantiopsida</taxon>
        <taxon>Marchantiidae</taxon>
        <taxon>Marchantiales</taxon>
        <taxon>Marchantiaceae</taxon>
        <taxon>Marchantia</taxon>
    </lineage>
</organism>
<evidence type="ECO:0000313" key="3">
    <source>
        <dbReference type="Proteomes" id="UP000077202"/>
    </source>
</evidence>
<accession>A0A176WGU6</accession>
<gene>
    <name evidence="2" type="ORF">AXG93_2912s1030</name>
</gene>
<dbReference type="EMBL" id="LVLJ01000884">
    <property type="protein sequence ID" value="OAE32114.1"/>
    <property type="molecule type" value="Genomic_DNA"/>
</dbReference>